<organism evidence="3 4">
    <name type="scientific">Mediterranea massiliensis</name>
    <dbReference type="NCBI Taxonomy" id="1841865"/>
    <lineage>
        <taxon>Bacteria</taxon>
        <taxon>Pseudomonadati</taxon>
        <taxon>Bacteroidota</taxon>
        <taxon>Bacteroidia</taxon>
        <taxon>Bacteroidales</taxon>
        <taxon>Bacteroidaceae</taxon>
        <taxon>Mediterranea</taxon>
    </lineage>
</organism>
<proteinExistence type="predicted"/>
<accession>A0A921HXB8</accession>
<reference evidence="3" key="2">
    <citation type="submission" date="2021-09" db="EMBL/GenBank/DDBJ databases">
        <authorList>
            <person name="Gilroy R."/>
        </authorList>
    </citation>
    <scope>NUCLEOTIDE SEQUENCE</scope>
    <source>
        <strain evidence="3">CHK55-1828</strain>
    </source>
</reference>
<dbReference type="Pfam" id="PF14905">
    <property type="entry name" value="OMP_b-brl_3"/>
    <property type="match status" value="1"/>
</dbReference>
<dbReference type="Pfam" id="PF13620">
    <property type="entry name" value="CarboxypepD_reg"/>
    <property type="match status" value="1"/>
</dbReference>
<dbReference type="SUPFAM" id="SSF56935">
    <property type="entry name" value="Porins"/>
    <property type="match status" value="1"/>
</dbReference>
<dbReference type="AlphaFoldDB" id="A0A921HXB8"/>
<feature type="signal peptide" evidence="1">
    <location>
        <begin position="1"/>
        <end position="19"/>
    </location>
</feature>
<evidence type="ECO:0000256" key="1">
    <source>
        <dbReference type="SAM" id="SignalP"/>
    </source>
</evidence>
<feature type="domain" description="Outer membrane protein beta-barrel" evidence="2">
    <location>
        <begin position="367"/>
        <end position="743"/>
    </location>
</feature>
<evidence type="ECO:0000313" key="3">
    <source>
        <dbReference type="EMBL" id="HJF92308.1"/>
    </source>
</evidence>
<keyword evidence="1" id="KW-0732">Signal</keyword>
<dbReference type="Proteomes" id="UP000717835">
    <property type="component" value="Unassembled WGS sequence"/>
</dbReference>
<sequence>MKQIVILTVILMVAATRLAAQEVKGRVTDKDRQPIESATVVMQTPDSVFVDGVTTDSLGCFVFHRTLKRYRLIFQHLLYKSVVKDYDAAGDMGVVTMDEQDAYALCEVVVSAERPLVKAENGALTYDVEALAEKTTASNAYEVLTRLPGVLEQGGSLSLIGAGSVTVILNGRPSSMSGEQLANLLKSTPVSNVEKAEVMYSAPAKYRVRGAVINLVLKNRKSEEPFLRGEVGAGFTQARYAQGNGRMSLSFGKRKVTADVLYAADYIRRRTGYDFISHHTLDGVVHEVEQYNTGLRRNLTHNIRTSLDYQITENDHLNMAYTAAVTPNIKTVENSTGSLSESSNVRKGDEQMHNFNLDYTARWGMNVGLDYTCYSYPSVQEFGNRAGRVGQEFLADSRQRINRWNVYAGQTHVLPQDWSLNYGINFSFANEKSSQFYHSQEGEDMSSLNSDTELDERTYNFYAGLEKAFGERLSFSLSVAGEYYRLAGYDRWAAYPSLQLNYVPSASHIFQFSFSSDKAYPNYWSMQDATSYLNGYAKVVGNPALRPSTDYTADLTYILKSKYIFSLYYTHVKDLFAQLAYQSPDELTMIYQTVNYDYEQNFGLSVILPFTVGNFWNSRLTLNGSYFRDVCRDYHTIGFDNCVWRGIAMLNNTFQLSSKPAISLDLNGLYVSPSVQGNYDLSSIWKVDAGLKWTSADKKAEVRLAGNDLFNSATPNARVDDRGQQFEINQHADSRFFSLSFTYKFGGYKAKEHKDVDTSRFGY</sequence>
<evidence type="ECO:0000313" key="4">
    <source>
        <dbReference type="Proteomes" id="UP000717835"/>
    </source>
</evidence>
<evidence type="ECO:0000259" key="2">
    <source>
        <dbReference type="Pfam" id="PF14905"/>
    </source>
</evidence>
<protein>
    <submittedName>
        <fullName evidence="3">TonB-dependent receptor</fullName>
    </submittedName>
</protein>
<gene>
    <name evidence="3" type="ORF">K8W02_07985</name>
</gene>
<reference evidence="3" key="1">
    <citation type="journal article" date="2021" name="PeerJ">
        <title>Extensive microbial diversity within the chicken gut microbiome revealed by metagenomics and culture.</title>
        <authorList>
            <person name="Gilroy R."/>
            <person name="Ravi A."/>
            <person name="Getino M."/>
            <person name="Pursley I."/>
            <person name="Horton D.L."/>
            <person name="Alikhan N.F."/>
            <person name="Baker D."/>
            <person name="Gharbi K."/>
            <person name="Hall N."/>
            <person name="Watson M."/>
            <person name="Adriaenssens E.M."/>
            <person name="Foster-Nyarko E."/>
            <person name="Jarju S."/>
            <person name="Secka A."/>
            <person name="Antonio M."/>
            <person name="Oren A."/>
            <person name="Chaudhuri R.R."/>
            <person name="La Ragione R."/>
            <person name="Hildebrand F."/>
            <person name="Pallen M.J."/>
        </authorList>
    </citation>
    <scope>NUCLEOTIDE SEQUENCE</scope>
    <source>
        <strain evidence="3">CHK55-1828</strain>
    </source>
</reference>
<comment type="caution">
    <text evidence="3">The sequence shown here is derived from an EMBL/GenBank/DDBJ whole genome shotgun (WGS) entry which is preliminary data.</text>
</comment>
<dbReference type="InterPro" id="IPR041700">
    <property type="entry name" value="OMP_b-brl_3"/>
</dbReference>
<name>A0A921HXB8_9BACT</name>
<dbReference type="Gene3D" id="2.60.40.1120">
    <property type="entry name" value="Carboxypeptidase-like, regulatory domain"/>
    <property type="match status" value="1"/>
</dbReference>
<dbReference type="EMBL" id="DYVX01000063">
    <property type="protein sequence ID" value="HJF92308.1"/>
    <property type="molecule type" value="Genomic_DNA"/>
</dbReference>
<dbReference type="RefSeq" id="WP_276827849.1">
    <property type="nucleotide sequence ID" value="NZ_DYVX01000063.1"/>
</dbReference>
<feature type="chain" id="PRO_5038009522" evidence="1">
    <location>
        <begin position="20"/>
        <end position="763"/>
    </location>
</feature>
<dbReference type="InterPro" id="IPR008969">
    <property type="entry name" value="CarboxyPept-like_regulatory"/>
</dbReference>
<dbReference type="SUPFAM" id="SSF49464">
    <property type="entry name" value="Carboxypeptidase regulatory domain-like"/>
    <property type="match status" value="1"/>
</dbReference>
<keyword evidence="3" id="KW-0675">Receptor</keyword>